<gene>
    <name evidence="3" type="ORF">O1G22_20965</name>
</gene>
<evidence type="ECO:0000256" key="2">
    <source>
        <dbReference type="SAM" id="SignalP"/>
    </source>
</evidence>
<dbReference type="Proteomes" id="UP001212326">
    <property type="component" value="Chromosome"/>
</dbReference>
<feature type="signal peptide" evidence="2">
    <location>
        <begin position="1"/>
        <end position="31"/>
    </location>
</feature>
<protein>
    <submittedName>
        <fullName evidence="3">Uncharacterized protein</fullName>
    </submittedName>
</protein>
<proteinExistence type="predicted"/>
<feature type="region of interest" description="Disordered" evidence="1">
    <location>
        <begin position="37"/>
        <end position="62"/>
    </location>
</feature>
<accession>A0ABY7P718</accession>
<name>A0ABY7P718_9ACTN</name>
<organism evidence="3 4">
    <name type="scientific">Streptomyces camelliae</name>
    <dbReference type="NCBI Taxonomy" id="3004093"/>
    <lineage>
        <taxon>Bacteria</taxon>
        <taxon>Bacillati</taxon>
        <taxon>Actinomycetota</taxon>
        <taxon>Actinomycetes</taxon>
        <taxon>Kitasatosporales</taxon>
        <taxon>Streptomycetaceae</taxon>
        <taxon>Streptomyces</taxon>
    </lineage>
</organism>
<evidence type="ECO:0000256" key="1">
    <source>
        <dbReference type="SAM" id="MobiDB-lite"/>
    </source>
</evidence>
<keyword evidence="2" id="KW-0732">Signal</keyword>
<dbReference type="EMBL" id="CP115300">
    <property type="protein sequence ID" value="WBO65128.1"/>
    <property type="molecule type" value="Genomic_DNA"/>
</dbReference>
<sequence>MSKFGNRALSVCITAAALVGLTATTPCVTNAAGTRTVQMADGQAPGTGASAKSTEPDSNGWW</sequence>
<evidence type="ECO:0000313" key="3">
    <source>
        <dbReference type="EMBL" id="WBO65128.1"/>
    </source>
</evidence>
<reference evidence="3 4" key="1">
    <citation type="submission" date="2022-12" db="EMBL/GenBank/DDBJ databases">
        <authorList>
            <person name="Mo P."/>
        </authorList>
    </citation>
    <scope>NUCLEOTIDE SEQUENCE [LARGE SCALE GENOMIC DNA]</scope>
    <source>
        <strain evidence="3 4">HUAS 2-6</strain>
    </source>
</reference>
<feature type="chain" id="PRO_5046369221" evidence="2">
    <location>
        <begin position="32"/>
        <end position="62"/>
    </location>
</feature>
<feature type="compositionally biased region" description="Polar residues" evidence="1">
    <location>
        <begin position="50"/>
        <end position="62"/>
    </location>
</feature>
<dbReference type="RefSeq" id="WP_270082750.1">
    <property type="nucleotide sequence ID" value="NZ_CP115300.1"/>
</dbReference>
<evidence type="ECO:0000313" key="4">
    <source>
        <dbReference type="Proteomes" id="UP001212326"/>
    </source>
</evidence>
<keyword evidence="4" id="KW-1185">Reference proteome</keyword>